<evidence type="ECO:0000313" key="5">
    <source>
        <dbReference type="Proteomes" id="UP000005777"/>
    </source>
</evidence>
<dbReference type="CDD" id="cd00077">
    <property type="entry name" value="HDc"/>
    <property type="match status" value="1"/>
</dbReference>
<organism evidence="4 5">
    <name type="scientific">Scardovia inopinata F0304</name>
    <dbReference type="NCBI Taxonomy" id="641146"/>
    <lineage>
        <taxon>Bacteria</taxon>
        <taxon>Bacillati</taxon>
        <taxon>Actinomycetota</taxon>
        <taxon>Actinomycetes</taxon>
        <taxon>Bifidobacteriales</taxon>
        <taxon>Bifidobacteriaceae</taxon>
        <taxon>Scardovia</taxon>
    </lineage>
</organism>
<dbReference type="Pfam" id="PF01966">
    <property type="entry name" value="HD"/>
    <property type="match status" value="1"/>
</dbReference>
<dbReference type="GO" id="GO:0008832">
    <property type="term" value="F:dGTPase activity"/>
    <property type="evidence" value="ECO:0007669"/>
    <property type="project" value="TreeGrafter"/>
</dbReference>
<evidence type="ECO:0000256" key="2">
    <source>
        <dbReference type="SAM" id="MobiDB-lite"/>
    </source>
</evidence>
<name>W5IK97_SCAIO</name>
<evidence type="ECO:0000256" key="1">
    <source>
        <dbReference type="ARBA" id="ARBA00022801"/>
    </source>
</evidence>
<dbReference type="SMART" id="SM00471">
    <property type="entry name" value="HDc"/>
    <property type="match status" value="1"/>
</dbReference>
<dbReference type="InterPro" id="IPR003607">
    <property type="entry name" value="HD/PDEase_dom"/>
</dbReference>
<feature type="domain" description="HD" evidence="3">
    <location>
        <begin position="86"/>
        <end position="240"/>
    </location>
</feature>
<evidence type="ECO:0000313" key="4">
    <source>
        <dbReference type="EMBL" id="EFG27345.1"/>
    </source>
</evidence>
<dbReference type="Pfam" id="PF13286">
    <property type="entry name" value="HD_assoc"/>
    <property type="match status" value="1"/>
</dbReference>
<protein>
    <recommendedName>
        <fullName evidence="3">HD domain-containing protein</fullName>
    </recommendedName>
</protein>
<proteinExistence type="predicted"/>
<dbReference type="GO" id="GO:0006203">
    <property type="term" value="P:dGTP catabolic process"/>
    <property type="evidence" value="ECO:0007669"/>
    <property type="project" value="TreeGrafter"/>
</dbReference>
<dbReference type="InterPro" id="IPR006674">
    <property type="entry name" value="HD_domain"/>
</dbReference>
<dbReference type="PANTHER" id="PTHR11373:SF32">
    <property type="entry name" value="DEOXYGUANOSINETRIPHOSPHATE TRIPHOSPHOHYDROLASE"/>
    <property type="match status" value="1"/>
</dbReference>
<dbReference type="InterPro" id="IPR050135">
    <property type="entry name" value="dGTPase-like"/>
</dbReference>
<comment type="caution">
    <text evidence="4">The sequence shown here is derived from an EMBL/GenBank/DDBJ whole genome shotgun (WGS) entry which is preliminary data.</text>
</comment>
<reference evidence="4 5" key="1">
    <citation type="submission" date="2012-01" db="EMBL/GenBank/DDBJ databases">
        <title>The Genome Sequence of Scardovia inopinata F0304.</title>
        <authorList>
            <consortium name="The Broad Institute Genome Sequencing Platform"/>
            <person name="Ward D."/>
            <person name="Earl A."/>
            <person name="Feldgarden M."/>
            <person name="Gevers D."/>
            <person name="Young S."/>
            <person name="Zeng Q."/>
            <person name="Koehrsen M."/>
            <person name="Alvarado L."/>
            <person name="Berlin A.M."/>
            <person name="Borenstein D."/>
            <person name="Chapman S.B."/>
            <person name="Chen Z."/>
            <person name="Engels R."/>
            <person name="Freedman E."/>
            <person name="Gellesch M."/>
            <person name="Goldberg J."/>
            <person name="Griggs A."/>
            <person name="Gujja S."/>
            <person name="Heilman E.R."/>
            <person name="Heiman D.I."/>
            <person name="Hepburn T.A."/>
            <person name="Howarth C."/>
            <person name="Jen D."/>
            <person name="Larson L."/>
            <person name="Mehta T."/>
            <person name="Park D."/>
            <person name="Pearson M."/>
            <person name="Richards J."/>
            <person name="Roberts A."/>
            <person name="Saif S."/>
            <person name="Shea T.D."/>
            <person name="Shenoy N."/>
            <person name="Sisk P."/>
            <person name="Stolte C."/>
            <person name="Sykes S.N."/>
            <person name="Walk T."/>
            <person name="White J."/>
            <person name="Yandava C."/>
            <person name="Izard J."/>
            <person name="Baranova O.V."/>
            <person name="Blanton J.M."/>
            <person name="Tanner A.C."/>
            <person name="Dewhirst F."/>
            <person name="Haas B."/>
            <person name="Nusbaum C."/>
            <person name="Birren B."/>
        </authorList>
    </citation>
    <scope>NUCLEOTIDE SEQUENCE [LARGE SCALE GENOMIC DNA]</scope>
    <source>
        <strain evidence="4 5">F0304</strain>
    </source>
</reference>
<keyword evidence="1" id="KW-0378">Hydrolase</keyword>
<dbReference type="InterPro" id="IPR026875">
    <property type="entry name" value="PHydrolase_assoc_dom"/>
</dbReference>
<dbReference type="PANTHER" id="PTHR11373">
    <property type="entry name" value="DEOXYNUCLEOSIDE TRIPHOSPHATE TRIPHOSPHOHYDROLASE"/>
    <property type="match status" value="1"/>
</dbReference>
<dbReference type="Gene3D" id="1.10.3210.10">
    <property type="entry name" value="Hypothetical protein af1432"/>
    <property type="match status" value="1"/>
</dbReference>
<feature type="region of interest" description="Disordered" evidence="2">
    <location>
        <begin position="1"/>
        <end position="53"/>
    </location>
</feature>
<dbReference type="Proteomes" id="UP000005777">
    <property type="component" value="Unassembled WGS sequence"/>
</dbReference>
<dbReference type="eggNOG" id="COG0232">
    <property type="taxonomic scope" value="Bacteria"/>
</dbReference>
<gene>
    <name evidence="4" type="ORF">HMPREF9020_00987</name>
</gene>
<dbReference type="InterPro" id="IPR006261">
    <property type="entry name" value="dGTPase"/>
</dbReference>
<dbReference type="SUPFAM" id="SSF109604">
    <property type="entry name" value="HD-domain/PDEase-like"/>
    <property type="match status" value="1"/>
</dbReference>
<dbReference type="PROSITE" id="PS51831">
    <property type="entry name" value="HD"/>
    <property type="match status" value="1"/>
</dbReference>
<accession>W5IK97</accession>
<feature type="compositionally biased region" description="Basic and acidic residues" evidence="2">
    <location>
        <begin position="24"/>
        <end position="53"/>
    </location>
</feature>
<dbReference type="NCBIfam" id="TIGR01353">
    <property type="entry name" value="dGTP_triPase"/>
    <property type="match status" value="1"/>
</dbReference>
<dbReference type="NCBIfam" id="NF002829">
    <property type="entry name" value="PRK03007.1"/>
    <property type="match status" value="1"/>
</dbReference>
<dbReference type="RefSeq" id="WP_006293365.1">
    <property type="nucleotide sequence ID" value="NZ_GG770225.1"/>
</dbReference>
<dbReference type="EMBL" id="ADCX01000004">
    <property type="protein sequence ID" value="EFG27345.1"/>
    <property type="molecule type" value="Genomic_DNA"/>
</dbReference>
<keyword evidence="5" id="KW-1185">Reference proteome</keyword>
<sequence>MTALENHGNLGNSASDQADYDAESALRHEGYSNHDEERWVNEPEKSRSRTEFERDRARIVHSSALRRLGAKTQVLVAGTDDFARTRLTHTLEVAQVGRQMAKMFGCDPDLVDCACLCHDLGHPPFGHNGEKALAHIAQEIGGFEGNAQTFRLLTRLEPKIFHPNGTSAGVNLTRAALDAATKYPWTREEGAHHPDGPRGNKFCVYPDDLPAFRWLKQGAPAWVKPMECQIMDLSDDIAYSVHDVEDAIVSGYFKPLALRDTRVVDEIIEVTRRWYGQRWDPDLLLDALNRLRAQKVFPEYFTGSRQSLATLKNMTSRLIGHFTGSAEKATRQQFDSGNLTRYSAHVVVPSDTWYEITLLKGISAYFVMEPREHEDFHQEQLTIVKDLVSLMMENSPTISEAMEPVFAEDWYRASTDGERLRVAIDQVASLTDGSALAMHSILC</sequence>
<dbReference type="HOGENOM" id="CLU_028163_0_1_11"/>
<dbReference type="AlphaFoldDB" id="W5IK97"/>
<evidence type="ECO:0000259" key="3">
    <source>
        <dbReference type="PROSITE" id="PS51831"/>
    </source>
</evidence>